<reference evidence="7" key="1">
    <citation type="journal article" date="2019" name="Int. J. Syst. Evol. Microbiol.">
        <title>The Global Catalogue of Microorganisms (GCM) 10K type strain sequencing project: providing services to taxonomists for standard genome sequencing and annotation.</title>
        <authorList>
            <consortium name="The Broad Institute Genomics Platform"/>
            <consortium name="The Broad Institute Genome Sequencing Center for Infectious Disease"/>
            <person name="Wu L."/>
            <person name="Ma J."/>
        </authorList>
    </citation>
    <scope>NUCLEOTIDE SEQUENCE [LARGE SCALE GENOMIC DNA]</scope>
    <source>
        <strain evidence="7">CGMCC 4.7177</strain>
    </source>
</reference>
<keyword evidence="4 5" id="KW-0418">Kinase</keyword>
<dbReference type="Pfam" id="PF03618">
    <property type="entry name" value="Kinase-PPPase"/>
    <property type="match status" value="1"/>
</dbReference>
<evidence type="ECO:0000256" key="3">
    <source>
        <dbReference type="ARBA" id="ARBA00022741"/>
    </source>
</evidence>
<organism evidence="6 7">
    <name type="scientific">Sporosarcina siberiensis</name>
    <dbReference type="NCBI Taxonomy" id="1365606"/>
    <lineage>
        <taxon>Bacteria</taxon>
        <taxon>Bacillati</taxon>
        <taxon>Bacillota</taxon>
        <taxon>Bacilli</taxon>
        <taxon>Bacillales</taxon>
        <taxon>Caryophanaceae</taxon>
        <taxon>Sporosarcina</taxon>
    </lineage>
</organism>
<keyword evidence="3 5" id="KW-0547">Nucleotide-binding</keyword>
<dbReference type="PANTHER" id="PTHR31756">
    <property type="entry name" value="PYRUVATE, PHOSPHATE DIKINASE REGULATORY PROTEIN 1, CHLOROPLASTIC"/>
    <property type="match status" value="1"/>
</dbReference>
<comment type="function">
    <text evidence="5">Bifunctional serine/threonine kinase and phosphorylase involved in the regulation of the pyruvate, phosphate dikinase (PPDK) by catalyzing its phosphorylation/dephosphorylation.</text>
</comment>
<keyword evidence="2 5" id="KW-0808">Transferase</keyword>
<evidence type="ECO:0000313" key="6">
    <source>
        <dbReference type="EMBL" id="MFD1926536.1"/>
    </source>
</evidence>
<comment type="similarity">
    <text evidence="5">Belongs to the pyruvate, phosphate/water dikinase regulatory protein family. PDRP subfamily.</text>
</comment>
<gene>
    <name evidence="6" type="ORF">ACFSFY_00415</name>
</gene>
<dbReference type="PANTHER" id="PTHR31756:SF3">
    <property type="entry name" value="PYRUVATE, PHOSPHATE DIKINASE REGULATORY PROTEIN 1, CHLOROPLASTIC"/>
    <property type="match status" value="1"/>
</dbReference>
<dbReference type="InterPro" id="IPR005177">
    <property type="entry name" value="Kinase-pyrophosphorylase"/>
</dbReference>
<evidence type="ECO:0000256" key="5">
    <source>
        <dbReference type="HAMAP-Rule" id="MF_00921"/>
    </source>
</evidence>
<dbReference type="NCBIfam" id="NF003742">
    <property type="entry name" value="PRK05339.1"/>
    <property type="match status" value="1"/>
</dbReference>
<dbReference type="GO" id="GO:0016740">
    <property type="term" value="F:transferase activity"/>
    <property type="evidence" value="ECO:0007669"/>
    <property type="project" value="UniProtKB-KW"/>
</dbReference>
<comment type="catalytic activity">
    <reaction evidence="5">
        <text>N(tele)-phospho-L-histidyl/O-phospho-L-threonyl-[pyruvate, phosphate dikinase] + phosphate + H(+) = N(tele)-phospho-L-histidyl/L-threonyl-[pyruvate, phosphate dikinase] + diphosphate</text>
        <dbReference type="Rhea" id="RHEA:43696"/>
        <dbReference type="Rhea" id="RHEA-COMP:10650"/>
        <dbReference type="Rhea" id="RHEA-COMP:10651"/>
        <dbReference type="ChEBI" id="CHEBI:15378"/>
        <dbReference type="ChEBI" id="CHEBI:30013"/>
        <dbReference type="ChEBI" id="CHEBI:33019"/>
        <dbReference type="ChEBI" id="CHEBI:43474"/>
        <dbReference type="ChEBI" id="CHEBI:61977"/>
        <dbReference type="ChEBI" id="CHEBI:83586"/>
        <dbReference type="EC" id="2.7.4.27"/>
    </reaction>
</comment>
<sequence length="268" mass="29976">MGKLTLFIVSDSIGETAELVAKAAVSQFNQGLETVSVKRFSHIEEESQLREIAFLAKQQNALVVYTLVKSTMRKKLLEDCVSQGIQCIDLLGPLVDVISMNLGEKPLEEPGLVRQLDDEYFKKIEAIEFAVKYDDGRDPRGIKKADIVLIGVSRTSKTPLSQYLAHKRYKVANVPLVPEVNPPDELFEIDPTKCFALVISPEKLNGIRKERLIALGLKHDANYAQLDRIKKEIIHFEKVVSKIGCTVIDVTNRAVEETANVIMSKLTK</sequence>
<protein>
    <recommendedName>
        <fullName evidence="5">Putative pyruvate, phosphate dikinase regulatory protein</fullName>
        <shortName evidence="5">PPDK regulatory protein</shortName>
        <ecNumber evidence="5">2.7.11.32</ecNumber>
        <ecNumber evidence="5">2.7.4.27</ecNumber>
    </recommendedName>
</protein>
<dbReference type="EC" id="2.7.4.27" evidence="5"/>
<evidence type="ECO:0000256" key="1">
    <source>
        <dbReference type="ARBA" id="ARBA00022527"/>
    </source>
</evidence>
<dbReference type="Proteomes" id="UP001597218">
    <property type="component" value="Unassembled WGS sequence"/>
</dbReference>
<feature type="binding site" evidence="5">
    <location>
        <begin position="151"/>
        <end position="158"/>
    </location>
    <ligand>
        <name>ADP</name>
        <dbReference type="ChEBI" id="CHEBI:456216"/>
    </ligand>
</feature>
<dbReference type="RefSeq" id="WP_381535193.1">
    <property type="nucleotide sequence ID" value="NZ_JBHUGI010000002.1"/>
</dbReference>
<evidence type="ECO:0000256" key="2">
    <source>
        <dbReference type="ARBA" id="ARBA00022679"/>
    </source>
</evidence>
<comment type="caution">
    <text evidence="6">The sequence shown here is derived from an EMBL/GenBank/DDBJ whole genome shotgun (WGS) entry which is preliminary data.</text>
</comment>
<accession>A0ABW4SAY5</accession>
<evidence type="ECO:0000313" key="7">
    <source>
        <dbReference type="Proteomes" id="UP001597218"/>
    </source>
</evidence>
<dbReference type="EMBL" id="JBHUGI010000002">
    <property type="protein sequence ID" value="MFD1926536.1"/>
    <property type="molecule type" value="Genomic_DNA"/>
</dbReference>
<dbReference type="InterPro" id="IPR026565">
    <property type="entry name" value="PPDK_reg"/>
</dbReference>
<keyword evidence="7" id="KW-1185">Reference proteome</keyword>
<dbReference type="HAMAP" id="MF_00921">
    <property type="entry name" value="PDRP"/>
    <property type="match status" value="1"/>
</dbReference>
<keyword evidence="6" id="KW-0670">Pyruvate</keyword>
<proteinExistence type="inferred from homology"/>
<name>A0ABW4SAY5_9BACL</name>
<dbReference type="EC" id="2.7.11.32" evidence="5"/>
<keyword evidence="1 5" id="KW-0723">Serine/threonine-protein kinase</keyword>
<evidence type="ECO:0000256" key="4">
    <source>
        <dbReference type="ARBA" id="ARBA00022777"/>
    </source>
</evidence>
<comment type="catalytic activity">
    <reaction evidence="5">
        <text>N(tele)-phospho-L-histidyl/L-threonyl-[pyruvate, phosphate dikinase] + ADP = N(tele)-phospho-L-histidyl/O-phospho-L-threonyl-[pyruvate, phosphate dikinase] + AMP + H(+)</text>
        <dbReference type="Rhea" id="RHEA:43692"/>
        <dbReference type="Rhea" id="RHEA-COMP:10650"/>
        <dbReference type="Rhea" id="RHEA-COMP:10651"/>
        <dbReference type="ChEBI" id="CHEBI:15378"/>
        <dbReference type="ChEBI" id="CHEBI:30013"/>
        <dbReference type="ChEBI" id="CHEBI:61977"/>
        <dbReference type="ChEBI" id="CHEBI:83586"/>
        <dbReference type="ChEBI" id="CHEBI:456215"/>
        <dbReference type="ChEBI" id="CHEBI:456216"/>
        <dbReference type="EC" id="2.7.11.32"/>
    </reaction>
</comment>